<evidence type="ECO:0000313" key="1">
    <source>
        <dbReference type="EMBL" id="KKL25109.1"/>
    </source>
</evidence>
<dbReference type="AlphaFoldDB" id="A0A0F9BSZ9"/>
<sequence>DMARQILSAFQFDQLKEDYISMAPYALALSEVLGEEVEEAA</sequence>
<comment type="caution">
    <text evidence="1">The sequence shown here is derived from an EMBL/GenBank/DDBJ whole genome shotgun (WGS) entry which is preliminary data.</text>
</comment>
<organism evidence="1">
    <name type="scientific">marine sediment metagenome</name>
    <dbReference type="NCBI Taxonomy" id="412755"/>
    <lineage>
        <taxon>unclassified sequences</taxon>
        <taxon>metagenomes</taxon>
        <taxon>ecological metagenomes</taxon>
    </lineage>
</organism>
<feature type="non-terminal residue" evidence="1">
    <location>
        <position position="1"/>
    </location>
</feature>
<reference evidence="1" key="1">
    <citation type="journal article" date="2015" name="Nature">
        <title>Complex archaea that bridge the gap between prokaryotes and eukaryotes.</title>
        <authorList>
            <person name="Spang A."/>
            <person name="Saw J.H."/>
            <person name="Jorgensen S.L."/>
            <person name="Zaremba-Niedzwiedzka K."/>
            <person name="Martijn J."/>
            <person name="Lind A.E."/>
            <person name="van Eijk R."/>
            <person name="Schleper C."/>
            <person name="Guy L."/>
            <person name="Ettema T.J."/>
        </authorList>
    </citation>
    <scope>NUCLEOTIDE SEQUENCE</scope>
</reference>
<proteinExistence type="predicted"/>
<accession>A0A0F9BSZ9</accession>
<name>A0A0F9BSZ9_9ZZZZ</name>
<gene>
    <name evidence="1" type="ORF">LCGC14_2408630</name>
</gene>
<dbReference type="EMBL" id="LAZR01036338">
    <property type="protein sequence ID" value="KKL25109.1"/>
    <property type="molecule type" value="Genomic_DNA"/>
</dbReference>
<protein>
    <submittedName>
        <fullName evidence="1">Uncharacterized protein</fullName>
    </submittedName>
</protein>